<evidence type="ECO:0000256" key="5">
    <source>
        <dbReference type="ARBA" id="ARBA00022801"/>
    </source>
</evidence>
<dbReference type="Pfam" id="PF03572">
    <property type="entry name" value="Peptidase_S41"/>
    <property type="match status" value="1"/>
</dbReference>
<keyword evidence="13" id="KW-1185">Reference proteome</keyword>
<dbReference type="InterPro" id="IPR005151">
    <property type="entry name" value="Tail-specific_protease"/>
</dbReference>
<dbReference type="GO" id="GO:0005737">
    <property type="term" value="C:cytoplasm"/>
    <property type="evidence" value="ECO:0007669"/>
    <property type="project" value="UniProtKB-SubCell"/>
</dbReference>
<dbReference type="InterPro" id="IPR036034">
    <property type="entry name" value="PDZ_sf"/>
</dbReference>
<evidence type="ECO:0000256" key="2">
    <source>
        <dbReference type="ARBA" id="ARBA00008524"/>
    </source>
</evidence>
<dbReference type="PANTHER" id="PTHR43253">
    <property type="entry name" value="TRICORN PROTEASE HOMOLOG 2-RELATED"/>
    <property type="match status" value="1"/>
</dbReference>
<dbReference type="InterPro" id="IPR001478">
    <property type="entry name" value="PDZ"/>
</dbReference>
<keyword evidence="3 7" id="KW-0963">Cytoplasm</keyword>
<evidence type="ECO:0000256" key="8">
    <source>
        <dbReference type="PIRSR" id="PIRSR036421-1"/>
    </source>
</evidence>
<evidence type="ECO:0000313" key="12">
    <source>
        <dbReference type="EMBL" id="SDT40190.1"/>
    </source>
</evidence>
<accession>A0A1H2A2P7</accession>
<dbReference type="Pfam" id="PF14685">
    <property type="entry name" value="PDZ_Tricorn"/>
    <property type="match status" value="1"/>
</dbReference>
<evidence type="ECO:0000256" key="1">
    <source>
        <dbReference type="ARBA" id="ARBA00004496"/>
    </source>
</evidence>
<dbReference type="GO" id="GO:0008236">
    <property type="term" value="F:serine-type peptidase activity"/>
    <property type="evidence" value="ECO:0007669"/>
    <property type="project" value="UniProtKB-UniRule"/>
</dbReference>
<dbReference type="Pfam" id="PF26550">
    <property type="entry name" value="Tricorn_2nd"/>
    <property type="match status" value="1"/>
</dbReference>
<feature type="region of interest" description="Disordered" evidence="10">
    <location>
        <begin position="526"/>
        <end position="549"/>
    </location>
</feature>
<feature type="compositionally biased region" description="Low complexity" evidence="10">
    <location>
        <begin position="538"/>
        <end position="549"/>
    </location>
</feature>
<dbReference type="Gene3D" id="2.30.42.10">
    <property type="match status" value="1"/>
</dbReference>
<gene>
    <name evidence="12" type="ORF">SAMN04488543_4177</name>
</gene>
<sequence>MPHYLRFPHLHGDLVTFVAADDVWLAPVTGGRAWRLTDDRSPVRNPRFSPDGTHVAWASTRDGHSEVYVVPVEGGDARRLTWWGSATTAVLGWTADGRVLVASSAREANLRRQVVHAVGLDLAVERLSVGPAWGLAVRDDGATALATVGSRPPAAWKRYRGGTAPQLWLDRSGDARHWERLLPAETASLVDPLWVDGRLLFVSDRLATFPDHADEVANLFSLDVDDRDATPQQLTRHTAADGYVRDATSDGRRVVYHAHGALHLLERPGDDPRPLDVGLPGGLAARQPRRLVPTEQLVELRPDHGGDASLVEWRGKGFLLSHRQGPARALTAASGVRARLVRPLGRTGAAVLVSDAGGEDALEVHPLGGAGEVRRLAAGALGHVLHLESDPTGARVVAVAHDGTVRVVEIADGAVRTVGVARNGEATSPTFSPDGRWLVWSEPWRNEEQNHLVLADLDAPGRDPVALTSGRFDDTSPAFTGDGRHLAFLSARTFDPRYDSQAFDLAFSAAVRPYLVPLRATEPAPFGPSADGWRISKPSTPQDTPATDPPAVELDVDGFEERLVAFPVPSGSYRDLQAAHDGVVWVRESGEDTPLGAHRAGVEGERPGDAVEFYSFAGREVVELVDRADAVRVSGDGERVVVRAGEAVTVRPVAKAVEPDSPDLVTVDLERLRFELDPVAEWRQMFDENGRLMRGHYWREDLDGVDWDAVLARYRPLVARLAGHDDLVDLLWETVGELNTSHAYVNPASPPGDQDRRLGLLGADLSPTADGWRVDRILPGESSDPEARSPLRGAGVGAQEGDVVVAVDGRPVDPAAGPAAALVGTTDKPVELTLRREGRDRRVVVVPVGSEEPLRYQDWVRGRARAVAERSGGRLGYVHVPDMMSPGWAQLHRDLHVAAEAEGLVVDVRYNRGGHTSQLVLEQLARRVVGWGTSRHAEVPRPYPANALRGPVVFVANEFSGSDGDIVNAGAQAMGLGPVVGVRTWGGVVGIDGRFSLVDGTAVTQPRYATWMHGYGWGLENHGVDPDVEVVHTPADQDAVDRPGGGDPQLDRAVDEALQRLVGTPAQVPPELPEPRVRRS</sequence>
<feature type="active site" description="Charge relay system" evidence="8">
    <location>
        <position position="1020"/>
    </location>
</feature>
<dbReference type="SMART" id="SM00245">
    <property type="entry name" value="TSPc"/>
    <property type="match status" value="1"/>
</dbReference>
<dbReference type="InterPro" id="IPR029414">
    <property type="entry name" value="Tricorn_PDZ"/>
</dbReference>
<dbReference type="SUPFAM" id="SSF52096">
    <property type="entry name" value="ClpP/crotonase"/>
    <property type="match status" value="1"/>
</dbReference>
<evidence type="ECO:0000256" key="10">
    <source>
        <dbReference type="SAM" id="MobiDB-lite"/>
    </source>
</evidence>
<name>A0A1H2A2P7_9ACTN</name>
<feature type="domain" description="PDZ" evidence="11">
    <location>
        <begin position="759"/>
        <end position="838"/>
    </location>
</feature>
<dbReference type="Gene3D" id="3.90.226.10">
    <property type="entry name" value="2-enoyl-CoA Hydratase, Chain A, domain 1"/>
    <property type="match status" value="1"/>
</dbReference>
<dbReference type="InterPro" id="IPR028204">
    <property type="entry name" value="Tricorn_C1"/>
</dbReference>
<dbReference type="Pfam" id="PF26549">
    <property type="entry name" value="Tricorn_N"/>
    <property type="match status" value="1"/>
</dbReference>
<comment type="subcellular location">
    <subcellularLocation>
        <location evidence="1 7">Cytoplasm</location>
    </subcellularLocation>
</comment>
<dbReference type="CDD" id="cd07562">
    <property type="entry name" value="Peptidase_S41_TRI"/>
    <property type="match status" value="1"/>
</dbReference>
<feature type="region of interest" description="Disordered" evidence="10">
    <location>
        <begin position="1061"/>
        <end position="1080"/>
    </location>
</feature>
<dbReference type="PIRSF" id="PIRSF036421">
    <property type="entry name" value="Tricorn_protease"/>
    <property type="match status" value="1"/>
</dbReference>
<dbReference type="SUPFAM" id="SSF50156">
    <property type="entry name" value="PDZ domain-like"/>
    <property type="match status" value="1"/>
</dbReference>
<organism evidence="12 13">
    <name type="scientific">Friedmanniella luteola</name>
    <dbReference type="NCBI Taxonomy" id="546871"/>
    <lineage>
        <taxon>Bacteria</taxon>
        <taxon>Bacillati</taxon>
        <taxon>Actinomycetota</taxon>
        <taxon>Actinomycetes</taxon>
        <taxon>Propionibacteriales</taxon>
        <taxon>Nocardioidaceae</taxon>
        <taxon>Friedmanniella</taxon>
    </lineage>
</organism>
<keyword evidence="6 7" id="KW-0720">Serine protease</keyword>
<comment type="similarity">
    <text evidence="2 7">Belongs to the peptidase S41B family.</text>
</comment>
<dbReference type="InterPro" id="IPR015943">
    <property type="entry name" value="WD40/YVTN_repeat-like_dom_sf"/>
</dbReference>
<protein>
    <recommendedName>
        <fullName evidence="7">Tricorn protease homolog</fullName>
        <ecNumber evidence="7">3.4.21.-</ecNumber>
    </recommendedName>
</protein>
<dbReference type="RefSeq" id="WP_231930210.1">
    <property type="nucleotide sequence ID" value="NZ_LT629749.1"/>
</dbReference>
<keyword evidence="5 7" id="KW-0378">Hydrolase</keyword>
<evidence type="ECO:0000256" key="9">
    <source>
        <dbReference type="PIRSR" id="PIRSR036421-3"/>
    </source>
</evidence>
<dbReference type="Gene3D" id="2.120.10.60">
    <property type="entry name" value="Tricorn protease N-terminal domain"/>
    <property type="match status" value="1"/>
</dbReference>
<evidence type="ECO:0000256" key="4">
    <source>
        <dbReference type="ARBA" id="ARBA00022670"/>
    </source>
</evidence>
<evidence type="ECO:0000256" key="7">
    <source>
        <dbReference type="PIRNR" id="PIRNR036421"/>
    </source>
</evidence>
<evidence type="ECO:0000256" key="3">
    <source>
        <dbReference type="ARBA" id="ARBA00022490"/>
    </source>
</evidence>
<keyword evidence="4 7" id="KW-0645">Protease</keyword>
<dbReference type="Gene3D" id="2.130.10.10">
    <property type="entry name" value="YVTN repeat-like/Quinoprotein amine dehydrogenase"/>
    <property type="match status" value="1"/>
</dbReference>
<dbReference type="AlphaFoldDB" id="A0A1H2A2P7"/>
<comment type="function">
    <text evidence="7">Degrades oligopeptides.</text>
</comment>
<dbReference type="Pfam" id="PF14684">
    <property type="entry name" value="Tricorn_C1"/>
    <property type="match status" value="1"/>
</dbReference>
<feature type="active site" description="Nucleophile" evidence="8">
    <location>
        <position position="962"/>
    </location>
</feature>
<dbReference type="SUPFAM" id="SSF69322">
    <property type="entry name" value="Tricorn protease domain 2"/>
    <property type="match status" value="1"/>
</dbReference>
<reference evidence="12 13" key="1">
    <citation type="submission" date="2016-10" db="EMBL/GenBank/DDBJ databases">
        <authorList>
            <person name="de Groot N.N."/>
        </authorList>
    </citation>
    <scope>NUCLEOTIDE SEQUENCE [LARGE SCALE GENOMIC DNA]</scope>
    <source>
        <strain evidence="12 13">DSM 21741</strain>
    </source>
</reference>
<evidence type="ECO:0000259" key="11">
    <source>
        <dbReference type="PROSITE" id="PS50106"/>
    </source>
</evidence>
<dbReference type="EMBL" id="LT629749">
    <property type="protein sequence ID" value="SDT40190.1"/>
    <property type="molecule type" value="Genomic_DNA"/>
</dbReference>
<dbReference type="EC" id="3.4.21.-" evidence="7"/>
<dbReference type="PANTHER" id="PTHR43253:SF1">
    <property type="entry name" value="TRICORN PROTEASE HOMOLOG 2-RELATED"/>
    <property type="match status" value="1"/>
</dbReference>
<feature type="site" description="Transition state stabilizer; via amide nitrogen" evidence="9">
    <location>
        <position position="963"/>
    </location>
</feature>
<feature type="active site" description="Charge relay system" evidence="8">
    <location>
        <position position="742"/>
    </location>
</feature>
<dbReference type="InterPro" id="IPR029045">
    <property type="entry name" value="ClpP/crotonase-like_dom_sf"/>
</dbReference>
<dbReference type="Proteomes" id="UP000199092">
    <property type="component" value="Chromosome I"/>
</dbReference>
<proteinExistence type="inferred from homology"/>
<dbReference type="GO" id="GO:0006508">
    <property type="term" value="P:proteolysis"/>
    <property type="evidence" value="ECO:0007669"/>
    <property type="project" value="UniProtKB-UniRule"/>
</dbReference>
<dbReference type="PROSITE" id="PS50106">
    <property type="entry name" value="PDZ"/>
    <property type="match status" value="1"/>
</dbReference>
<dbReference type="STRING" id="546871.SAMN04488543_4177"/>
<dbReference type="SUPFAM" id="SSF69304">
    <property type="entry name" value="Tricorn protease N-terminal domain"/>
    <property type="match status" value="1"/>
</dbReference>
<evidence type="ECO:0000313" key="13">
    <source>
        <dbReference type="Proteomes" id="UP000199092"/>
    </source>
</evidence>
<dbReference type="Gene3D" id="3.30.750.44">
    <property type="match status" value="1"/>
</dbReference>
<dbReference type="InterPro" id="IPR012393">
    <property type="entry name" value="Tricorn_protease"/>
</dbReference>
<evidence type="ECO:0000256" key="6">
    <source>
        <dbReference type="ARBA" id="ARBA00022825"/>
    </source>
</evidence>